<dbReference type="Gene3D" id="3.50.50.60">
    <property type="entry name" value="FAD/NAD(P)-binding domain"/>
    <property type="match status" value="1"/>
</dbReference>
<comment type="caution">
    <text evidence="3">The sequence shown here is derived from an EMBL/GenBank/DDBJ whole genome shotgun (WGS) entry which is preliminary data.</text>
</comment>
<dbReference type="GO" id="GO:0016491">
    <property type="term" value="F:oxidoreductase activity"/>
    <property type="evidence" value="ECO:0007669"/>
    <property type="project" value="UniProtKB-KW"/>
</dbReference>
<name>A0A5C5GBK8_9RHOB</name>
<dbReference type="Proteomes" id="UP000314011">
    <property type="component" value="Unassembled WGS sequence"/>
</dbReference>
<dbReference type="RefSeq" id="WP_140192717.1">
    <property type="nucleotide sequence ID" value="NZ_CP065915.1"/>
</dbReference>
<protein>
    <submittedName>
        <fullName evidence="3">FAD-binding oxidoreductase</fullName>
    </submittedName>
</protein>
<dbReference type="EMBL" id="VFFF01000001">
    <property type="protein sequence ID" value="TNY32038.1"/>
    <property type="molecule type" value="Genomic_DNA"/>
</dbReference>
<reference evidence="3 4" key="1">
    <citation type="submission" date="2019-06" db="EMBL/GenBank/DDBJ databases">
        <title>Genome of new Rhodobacteraceae sp. SM1903.</title>
        <authorList>
            <person name="Ren X."/>
        </authorList>
    </citation>
    <scope>NUCLEOTIDE SEQUENCE [LARGE SCALE GENOMIC DNA]</scope>
    <source>
        <strain evidence="3 4">SM1903</strain>
    </source>
</reference>
<dbReference type="PANTHER" id="PTHR13847">
    <property type="entry name" value="SARCOSINE DEHYDROGENASE-RELATED"/>
    <property type="match status" value="1"/>
</dbReference>
<evidence type="ECO:0000256" key="1">
    <source>
        <dbReference type="ARBA" id="ARBA00023002"/>
    </source>
</evidence>
<dbReference type="SUPFAM" id="SSF51905">
    <property type="entry name" value="FAD/NAD(P)-binding domain"/>
    <property type="match status" value="1"/>
</dbReference>
<accession>A0A5C5GBK8</accession>
<keyword evidence="1" id="KW-0560">Oxidoreductase</keyword>
<dbReference type="InterPro" id="IPR006076">
    <property type="entry name" value="FAD-dep_OxRdtase"/>
</dbReference>
<dbReference type="Pfam" id="PF01266">
    <property type="entry name" value="DAO"/>
    <property type="match status" value="1"/>
</dbReference>
<dbReference type="InterPro" id="IPR036188">
    <property type="entry name" value="FAD/NAD-bd_sf"/>
</dbReference>
<dbReference type="Gene3D" id="3.30.9.10">
    <property type="entry name" value="D-Amino Acid Oxidase, subunit A, domain 2"/>
    <property type="match status" value="1"/>
</dbReference>
<dbReference type="AlphaFoldDB" id="A0A5C5GBK8"/>
<evidence type="ECO:0000259" key="2">
    <source>
        <dbReference type="Pfam" id="PF01266"/>
    </source>
</evidence>
<evidence type="ECO:0000313" key="4">
    <source>
        <dbReference type="Proteomes" id="UP000314011"/>
    </source>
</evidence>
<dbReference type="GO" id="GO:0005737">
    <property type="term" value="C:cytoplasm"/>
    <property type="evidence" value="ECO:0007669"/>
    <property type="project" value="TreeGrafter"/>
</dbReference>
<keyword evidence="4" id="KW-1185">Reference proteome</keyword>
<feature type="domain" description="FAD dependent oxidoreductase" evidence="2">
    <location>
        <begin position="2"/>
        <end position="330"/>
    </location>
</feature>
<proteinExistence type="predicted"/>
<sequence length="353" mass="37391">MHVVVVGAGIIGATIAWNLRARGAEVTVIAEGPGAASTATFGWVNASFYLDDDHFRLRTAGIDAWHRLEAQSGLGLVDWCGCLSWEEQGAEMAATAERLNGLAYETRALSRADWTRMEPALADLPDEALYMPQEGATEGADSAAALLANAGVPQVIGTPVRRIVEEGGRVTGVETDQGIFHADHVVLAAGSGTSALLGDFGVLLPMVPRPGLMMRTAPVERVLSHILVTPGQEIRQDAQGRIVASTVANHQEDQTERIIERPDTVARLTLQRMAPMFPTVELALERVTLANRPMPGDEKPVIGPVGPEGLTVAVMHSGVTLGAIVGELVATEITGGNVASELLAPWRADRLLS</sequence>
<organism evidence="3 4">
    <name type="scientific">Pelagovum pacificum</name>
    <dbReference type="NCBI Taxonomy" id="2588711"/>
    <lineage>
        <taxon>Bacteria</taxon>
        <taxon>Pseudomonadati</taxon>
        <taxon>Pseudomonadota</taxon>
        <taxon>Alphaproteobacteria</taxon>
        <taxon>Rhodobacterales</taxon>
        <taxon>Paracoccaceae</taxon>
        <taxon>Pelagovum</taxon>
    </lineage>
</organism>
<gene>
    <name evidence="3" type="ORF">FHY64_01685</name>
</gene>
<evidence type="ECO:0000313" key="3">
    <source>
        <dbReference type="EMBL" id="TNY32038.1"/>
    </source>
</evidence>
<dbReference type="PANTHER" id="PTHR13847:SF289">
    <property type="entry name" value="GLYCINE OXIDASE"/>
    <property type="match status" value="1"/>
</dbReference>
<dbReference type="OrthoDB" id="8993739at2"/>